<feature type="region of interest" description="Disordered" evidence="1">
    <location>
        <begin position="33"/>
        <end position="55"/>
    </location>
</feature>
<reference evidence="2" key="1">
    <citation type="submission" date="2016-10" db="EMBL/GenBank/DDBJ databases">
        <title>Sequence of Gallionella enrichment culture.</title>
        <authorList>
            <person name="Poehlein A."/>
            <person name="Muehling M."/>
            <person name="Daniel R."/>
        </authorList>
    </citation>
    <scope>NUCLEOTIDE SEQUENCE</scope>
</reference>
<name>A0A1J5QGM2_9ZZZZ</name>
<protein>
    <submittedName>
        <fullName evidence="2">Ubiquitin carboxyl-terminal hydrolase</fullName>
    </submittedName>
</protein>
<dbReference type="Gene3D" id="3.90.70.10">
    <property type="entry name" value="Cysteine proteinases"/>
    <property type="match status" value="2"/>
</dbReference>
<evidence type="ECO:0000313" key="2">
    <source>
        <dbReference type="EMBL" id="OIQ79119.1"/>
    </source>
</evidence>
<accession>A0A1J5QGM2</accession>
<dbReference type="EMBL" id="MLJW01001271">
    <property type="protein sequence ID" value="OIQ79119.1"/>
    <property type="molecule type" value="Genomic_DNA"/>
</dbReference>
<evidence type="ECO:0000256" key="1">
    <source>
        <dbReference type="SAM" id="MobiDB-lite"/>
    </source>
</evidence>
<dbReference type="SUPFAM" id="SSF54001">
    <property type="entry name" value="Cysteine proteinases"/>
    <property type="match status" value="1"/>
</dbReference>
<keyword evidence="2" id="KW-0378">Hydrolase</keyword>
<dbReference type="GO" id="GO:0016787">
    <property type="term" value="F:hydrolase activity"/>
    <property type="evidence" value="ECO:0007669"/>
    <property type="project" value="UniProtKB-KW"/>
</dbReference>
<feature type="compositionally biased region" description="Polar residues" evidence="1">
    <location>
        <begin position="44"/>
        <end position="53"/>
    </location>
</feature>
<comment type="caution">
    <text evidence="2">The sequence shown here is derived from an EMBL/GenBank/DDBJ whole genome shotgun (WGS) entry which is preliminary data.</text>
</comment>
<dbReference type="InterPro" id="IPR038765">
    <property type="entry name" value="Papain-like_cys_pep_sf"/>
</dbReference>
<dbReference type="AlphaFoldDB" id="A0A1J5QGM2"/>
<sequence>MTPSATAANYRRKVRTLFASLSTVLLAACGGGDGEDTTGRRVSESATSRQATTGKVHGLRNHTNTCAIGSVVQLLMHDEPLRKQAQRSNPELHLDLLRDAYHGNSNAADELDAVYAANVLHPIQARYAKRAAPGSLIEAADLWSHADGLQLPLYFVADPPREIPLQRREHGERVFGFLAEGSGDGSGYVNFADLPERDQLRGLVYNAGGHYVAYVRVDGRWWLFNDSQAIAIDELRMHRLRANEGCGVAFVVYET</sequence>
<proteinExistence type="predicted"/>
<organism evidence="2">
    <name type="scientific">mine drainage metagenome</name>
    <dbReference type="NCBI Taxonomy" id="410659"/>
    <lineage>
        <taxon>unclassified sequences</taxon>
        <taxon>metagenomes</taxon>
        <taxon>ecological metagenomes</taxon>
    </lineage>
</organism>
<gene>
    <name evidence="2" type="ORF">GALL_391530</name>
</gene>